<feature type="domain" description="AB hydrolase-1" evidence="2">
    <location>
        <begin position="55"/>
        <end position="116"/>
    </location>
</feature>
<gene>
    <name evidence="3" type="ORF">WG925_22410</name>
</gene>
<dbReference type="Proteomes" id="UP001367513">
    <property type="component" value="Unassembled WGS sequence"/>
</dbReference>
<keyword evidence="4" id="KW-1185">Reference proteome</keyword>
<comment type="caution">
    <text evidence="3">The sequence shown here is derived from an EMBL/GenBank/DDBJ whole genome shotgun (WGS) entry which is preliminary data.</text>
</comment>
<protein>
    <submittedName>
        <fullName evidence="3">Alpha/beta fold hydrolase</fullName>
    </submittedName>
</protein>
<feature type="region of interest" description="Disordered" evidence="1">
    <location>
        <begin position="1"/>
        <end position="24"/>
    </location>
</feature>
<dbReference type="Pfam" id="PF00561">
    <property type="entry name" value="Abhydrolase_1"/>
    <property type="match status" value="1"/>
</dbReference>
<dbReference type="SUPFAM" id="SSF53474">
    <property type="entry name" value="alpha/beta-Hydrolases"/>
    <property type="match status" value="1"/>
</dbReference>
<dbReference type="InterPro" id="IPR029058">
    <property type="entry name" value="AB_hydrolase_fold"/>
</dbReference>
<reference evidence="3 4" key="1">
    <citation type="submission" date="2024-03" db="EMBL/GenBank/DDBJ databases">
        <title>Draft genome sequence of Pseudonocardia carboxydivorans JCM 14827.</title>
        <authorList>
            <person name="Duangmal K."/>
        </authorList>
    </citation>
    <scope>NUCLEOTIDE SEQUENCE [LARGE SCALE GENOMIC DNA]</scope>
    <source>
        <strain evidence="3 4">JCM 14827</strain>
    </source>
</reference>
<dbReference type="GO" id="GO:0016787">
    <property type="term" value="F:hydrolase activity"/>
    <property type="evidence" value="ECO:0007669"/>
    <property type="project" value="UniProtKB-KW"/>
</dbReference>
<evidence type="ECO:0000256" key="1">
    <source>
        <dbReference type="SAM" id="MobiDB-lite"/>
    </source>
</evidence>
<evidence type="ECO:0000313" key="4">
    <source>
        <dbReference type="Proteomes" id="UP001367513"/>
    </source>
</evidence>
<organism evidence="3 4">
    <name type="scientific">Pseudonocardia alni subsp. carboxydivorans</name>
    <dbReference type="NCBI Taxonomy" id="415010"/>
    <lineage>
        <taxon>Bacteria</taxon>
        <taxon>Bacillati</taxon>
        <taxon>Actinomycetota</taxon>
        <taxon>Actinomycetes</taxon>
        <taxon>Pseudonocardiales</taxon>
        <taxon>Pseudonocardiaceae</taxon>
        <taxon>Pseudonocardia</taxon>
    </lineage>
</organism>
<keyword evidence="3" id="KW-0378">Hydrolase</keyword>
<evidence type="ECO:0000259" key="2">
    <source>
        <dbReference type="Pfam" id="PF00561"/>
    </source>
</evidence>
<proteinExistence type="predicted"/>
<dbReference type="Gene3D" id="3.40.50.1820">
    <property type="entry name" value="alpha/beta hydrolase"/>
    <property type="match status" value="1"/>
</dbReference>
<dbReference type="RefSeq" id="WP_346107874.1">
    <property type="nucleotide sequence ID" value="NZ_BAAAOD010000079.1"/>
</dbReference>
<sequence length="130" mass="14573">MDRGASRLVAPPGPTPEPDGTNGPATCSCSGCPAWTRRRDARTRTGRPRRTRCRAPIRWWGTPGGGHRHLPHETLLVHGREDRIIPLASSLRLHELIPASQLHVFGHCGHWTQIERRADFVRLLQDFLPA</sequence>
<dbReference type="InterPro" id="IPR000073">
    <property type="entry name" value="AB_hydrolase_1"/>
</dbReference>
<evidence type="ECO:0000313" key="3">
    <source>
        <dbReference type="EMBL" id="MEK6466506.1"/>
    </source>
</evidence>
<name>A0ABU9AJA6_PSEA5</name>
<dbReference type="EMBL" id="JBBPIX010000014">
    <property type="protein sequence ID" value="MEK6466506.1"/>
    <property type="molecule type" value="Genomic_DNA"/>
</dbReference>
<accession>A0ABU9AJA6</accession>